<evidence type="ECO:0000313" key="13">
    <source>
        <dbReference type="EMBL" id="WJZ84530.1"/>
    </source>
</evidence>
<protein>
    <recommendedName>
        <fullName evidence="3">diacylglycerol kinase (ATP)</fullName>
        <ecNumber evidence="3">2.7.1.107</ecNumber>
    </recommendedName>
</protein>
<sequence>MSADHLEFLKSKFMEDLRDAEEEHTGENEIPLHSRFLQIRDVLQDKRFTPSTPIRTKDCLYNAIGALEECVILSAKREPRKKDDPLHGYTLAELWLLFRTKKLLLKIKKKLVNTREDVVESSLASTSAIAAASSSSTSLPVFIPRPKDLDWEYRWRNTCFDEQEDEIIDELVDGKKWGKGLIGIVGIGGSGKTTLAQLVFTNHKVVDFFHYRIWICLSQKLNARDGDENLKEMVREMMKQCADVEESKDKYDRLQDVDEDALLENLKSVLMGNKYLMVFDGIWDIKMDWYLKLGDKLEWFDNHKVKERERERESSAGVIITTRLPHIPKQMGMPLHHMAPPSPTTFLYERSLKDAGFATKEAQKMEDDIIQQCDGLPLAAEILSKIIPNLILGDSYKILHQFFLVAMVNSEDDAILGKDFFLQLHDLTDDDVDKVVDVSKLPLLDMLEILNQHTYLTERVMKDKYKKTLKLLVVSGDAKANRLLQLINNLKIDPKPPIAILSLGSQTNFSLSLGWKNHTPTHANITNVSLFLQKVYAAEERVIDSWDFLMRMTMIPNSLLQAFSYPSTSEADLTHMGGYKEFRTTFWSYFIIGMGDREWFASSSHEKKDEVFTNSCCKSWPRIDVLPMSIKVKDQQGQWKEINIPHSIKSIVCLNLPCFLGEVDPWERSNVKKKRERKFTPSFVDDGLLEVIGFKDSWHGCGTRLAQVDRIRFDLYKAAANHIYMNIDGNIWKQPLPIDDDSFLIEISHLGTTKMLMTSSSKCKFKKQSPPGSPKMVKLSKK</sequence>
<dbReference type="InterPro" id="IPR002182">
    <property type="entry name" value="NB-ARC"/>
</dbReference>
<comment type="subunit">
    <text evidence="2">Monomer.</text>
</comment>
<dbReference type="Pfam" id="PF00609">
    <property type="entry name" value="DAGK_acc"/>
    <property type="match status" value="1"/>
</dbReference>
<dbReference type="PANTHER" id="PTHR11255">
    <property type="entry name" value="DIACYLGLYCEROL KINASE"/>
    <property type="match status" value="1"/>
</dbReference>
<evidence type="ECO:0000256" key="7">
    <source>
        <dbReference type="ARBA" id="ARBA00022840"/>
    </source>
</evidence>
<gene>
    <name evidence="13" type="ORF">VitviT2T_004130</name>
</gene>
<dbReference type="PRINTS" id="PR00364">
    <property type="entry name" value="DISEASERSIST"/>
</dbReference>
<dbReference type="SUPFAM" id="SSF111331">
    <property type="entry name" value="NAD kinase/diacylglycerol kinase-like"/>
    <property type="match status" value="1"/>
</dbReference>
<proteinExistence type="inferred from homology"/>
<evidence type="ECO:0000256" key="5">
    <source>
        <dbReference type="ARBA" id="ARBA00022741"/>
    </source>
</evidence>
<name>A0ABY9BQI5_VITVI</name>
<keyword evidence="14" id="KW-1185">Reference proteome</keyword>
<evidence type="ECO:0000259" key="10">
    <source>
        <dbReference type="Pfam" id="PF00609"/>
    </source>
</evidence>
<dbReference type="InterPro" id="IPR000756">
    <property type="entry name" value="Diacylglycerol_kin_accessory"/>
</dbReference>
<reference evidence="13 14" key="1">
    <citation type="journal article" date="2023" name="Hortic Res">
        <title>The complete reference genome for grapevine (Vitis vinifera L.) genetics and breeding.</title>
        <authorList>
            <person name="Shi X."/>
            <person name="Cao S."/>
            <person name="Wang X."/>
            <person name="Huang S."/>
            <person name="Wang Y."/>
            <person name="Liu Z."/>
            <person name="Liu W."/>
            <person name="Leng X."/>
            <person name="Peng Y."/>
            <person name="Wang N."/>
            <person name="Wang Y."/>
            <person name="Ma Z."/>
            <person name="Xu X."/>
            <person name="Zhang F."/>
            <person name="Xue H."/>
            <person name="Zhong H."/>
            <person name="Wang Y."/>
            <person name="Zhang K."/>
            <person name="Velt A."/>
            <person name="Avia K."/>
            <person name="Holtgrawe D."/>
            <person name="Grimplet J."/>
            <person name="Matus J.T."/>
            <person name="Ware D."/>
            <person name="Wu X."/>
            <person name="Wang H."/>
            <person name="Liu C."/>
            <person name="Fang Y."/>
            <person name="Rustenholz C."/>
            <person name="Cheng Z."/>
            <person name="Xiao H."/>
            <person name="Zhou Y."/>
        </authorList>
    </citation>
    <scope>NUCLEOTIDE SEQUENCE [LARGE SCALE GENOMIC DNA]</scope>
    <source>
        <strain evidence="14">cv. Pinot noir / PN40024</strain>
        <tissue evidence="13">Leaf</tissue>
    </source>
</reference>
<evidence type="ECO:0000259" key="12">
    <source>
        <dbReference type="Pfam" id="PF00931"/>
    </source>
</evidence>
<dbReference type="EC" id="2.7.1.107" evidence="3"/>
<feature type="domain" description="Diacylglycerol kinase accessory" evidence="10">
    <location>
        <begin position="626"/>
        <end position="730"/>
    </location>
</feature>
<evidence type="ECO:0000256" key="9">
    <source>
        <dbReference type="SAM" id="MobiDB-lite"/>
    </source>
</evidence>
<feature type="region of interest" description="Disordered" evidence="9">
    <location>
        <begin position="761"/>
        <end position="782"/>
    </location>
</feature>
<feature type="domain" description="DAGKc" evidence="11">
    <location>
        <begin position="465"/>
        <end position="521"/>
    </location>
</feature>
<keyword evidence="6" id="KW-0418">Kinase</keyword>
<evidence type="ECO:0000256" key="2">
    <source>
        <dbReference type="ARBA" id="ARBA00011245"/>
    </source>
</evidence>
<keyword evidence="5" id="KW-0547">Nucleotide-binding</keyword>
<dbReference type="Pfam" id="PF00931">
    <property type="entry name" value="NB-ARC"/>
    <property type="match status" value="1"/>
</dbReference>
<evidence type="ECO:0000259" key="11">
    <source>
        <dbReference type="Pfam" id="PF00781"/>
    </source>
</evidence>
<accession>A0ABY9BQI5</accession>
<dbReference type="InterPro" id="IPR037607">
    <property type="entry name" value="DGK"/>
</dbReference>
<dbReference type="Proteomes" id="UP001227230">
    <property type="component" value="Chromosome 3"/>
</dbReference>
<dbReference type="InterPro" id="IPR027417">
    <property type="entry name" value="P-loop_NTPase"/>
</dbReference>
<organism evidence="13 14">
    <name type="scientific">Vitis vinifera</name>
    <name type="common">Grape</name>
    <dbReference type="NCBI Taxonomy" id="29760"/>
    <lineage>
        <taxon>Eukaryota</taxon>
        <taxon>Viridiplantae</taxon>
        <taxon>Streptophyta</taxon>
        <taxon>Embryophyta</taxon>
        <taxon>Tracheophyta</taxon>
        <taxon>Spermatophyta</taxon>
        <taxon>Magnoliopsida</taxon>
        <taxon>eudicotyledons</taxon>
        <taxon>Gunneridae</taxon>
        <taxon>Pentapetalae</taxon>
        <taxon>rosids</taxon>
        <taxon>Vitales</taxon>
        <taxon>Vitaceae</taxon>
        <taxon>Viteae</taxon>
        <taxon>Vitis</taxon>
    </lineage>
</organism>
<dbReference type="PANTHER" id="PTHR11255:SF29">
    <property type="entry name" value="DIACYLGLYCEROL KINASE"/>
    <property type="match status" value="1"/>
</dbReference>
<dbReference type="EMBL" id="CP126650">
    <property type="protein sequence ID" value="WJZ84530.1"/>
    <property type="molecule type" value="Genomic_DNA"/>
</dbReference>
<evidence type="ECO:0000313" key="14">
    <source>
        <dbReference type="Proteomes" id="UP001227230"/>
    </source>
</evidence>
<dbReference type="InterPro" id="IPR016064">
    <property type="entry name" value="NAD/diacylglycerol_kinase_sf"/>
</dbReference>
<keyword evidence="7" id="KW-0067">ATP-binding</keyword>
<dbReference type="InterPro" id="IPR001206">
    <property type="entry name" value="Diacylglycerol_kinase_cat_dom"/>
</dbReference>
<dbReference type="Gene3D" id="3.40.50.300">
    <property type="entry name" value="P-loop containing nucleotide triphosphate hydrolases"/>
    <property type="match status" value="1"/>
</dbReference>
<evidence type="ECO:0000256" key="6">
    <source>
        <dbReference type="ARBA" id="ARBA00022777"/>
    </source>
</evidence>
<dbReference type="SUPFAM" id="SSF52540">
    <property type="entry name" value="P-loop containing nucleoside triphosphate hydrolases"/>
    <property type="match status" value="1"/>
</dbReference>
<evidence type="ECO:0000256" key="4">
    <source>
        <dbReference type="ARBA" id="ARBA00022679"/>
    </source>
</evidence>
<evidence type="ECO:0000256" key="1">
    <source>
        <dbReference type="ARBA" id="ARBA00009280"/>
    </source>
</evidence>
<comment type="similarity">
    <text evidence="1">Belongs to the eukaryotic diacylglycerol kinase family.</text>
</comment>
<feature type="domain" description="NB-ARC" evidence="12">
    <location>
        <begin position="162"/>
        <end position="334"/>
    </location>
</feature>
<dbReference type="Pfam" id="PF00781">
    <property type="entry name" value="DAGK_cat"/>
    <property type="match status" value="1"/>
</dbReference>
<keyword evidence="8" id="KW-0346">Stress response</keyword>
<evidence type="ECO:0000256" key="8">
    <source>
        <dbReference type="ARBA" id="ARBA00023016"/>
    </source>
</evidence>
<keyword evidence="4" id="KW-0808">Transferase</keyword>
<evidence type="ECO:0000256" key="3">
    <source>
        <dbReference type="ARBA" id="ARBA00012133"/>
    </source>
</evidence>